<organism evidence="5 6">
    <name type="scientific">Apiospora kogelbergensis</name>
    <dbReference type="NCBI Taxonomy" id="1337665"/>
    <lineage>
        <taxon>Eukaryota</taxon>
        <taxon>Fungi</taxon>
        <taxon>Dikarya</taxon>
        <taxon>Ascomycota</taxon>
        <taxon>Pezizomycotina</taxon>
        <taxon>Sordariomycetes</taxon>
        <taxon>Xylariomycetidae</taxon>
        <taxon>Amphisphaeriales</taxon>
        <taxon>Apiosporaceae</taxon>
        <taxon>Apiospora</taxon>
    </lineage>
</organism>
<dbReference type="GO" id="GO:0035657">
    <property type="term" value="C:eRF1 methyltransferase complex"/>
    <property type="evidence" value="ECO:0007669"/>
    <property type="project" value="TreeGrafter"/>
</dbReference>
<dbReference type="GO" id="GO:0032259">
    <property type="term" value="P:methylation"/>
    <property type="evidence" value="ECO:0007669"/>
    <property type="project" value="UniProtKB-KW"/>
</dbReference>
<dbReference type="SUPFAM" id="SSF53335">
    <property type="entry name" value="S-adenosyl-L-methionine-dependent methyltransferases"/>
    <property type="match status" value="1"/>
</dbReference>
<sequence>MLPTPDTSHVAFERVYEPAEDSYLLLDTLSSESETAFLRSRFGRSSTDAAAATTTPTSAAGTVPAPFVVEIGPGSGVVIGFVNAHATHIFGTPSVLTAAIDVNRHACAATQETARKAAADVSQAATATTPSPSQSGTFLDAVQGDLTAPLRPGSVDVLIFNPPYVPTEELPRQPTATDMVTSETAPTFQDDSYLLSLSYAGGVDGMEITDLLIGRLPEVLAPHRGCAYVLLCAQNKPEAVKQRIRAFGPQWRAETVGSSGKQAGWEKLQIVRIWREDEEQQQESS</sequence>
<dbReference type="InterPro" id="IPR029063">
    <property type="entry name" value="SAM-dependent_MTases_sf"/>
</dbReference>
<dbReference type="FunFam" id="3.40.50.150:FF:000274">
    <property type="entry name" value="ERF1 methyltransferase catalytic subunit MTQ2"/>
    <property type="match status" value="1"/>
</dbReference>
<dbReference type="InterPro" id="IPR052190">
    <property type="entry name" value="Euk-Arch_PrmC-MTase"/>
</dbReference>
<evidence type="ECO:0000256" key="4">
    <source>
        <dbReference type="ARBA" id="ARBA00022691"/>
    </source>
</evidence>
<dbReference type="GO" id="GO:0003676">
    <property type="term" value="F:nucleic acid binding"/>
    <property type="evidence" value="ECO:0007669"/>
    <property type="project" value="InterPro"/>
</dbReference>
<dbReference type="PROSITE" id="PS00092">
    <property type="entry name" value="N6_MTASE"/>
    <property type="match status" value="1"/>
</dbReference>
<dbReference type="EMBL" id="JAQQWP010000006">
    <property type="protein sequence ID" value="KAK8114739.1"/>
    <property type="molecule type" value="Genomic_DNA"/>
</dbReference>
<dbReference type="PANTHER" id="PTHR45875">
    <property type="entry name" value="METHYLTRANSFERASE N6AMT1"/>
    <property type="match status" value="1"/>
</dbReference>
<name>A0AAW0QWJ1_9PEZI</name>
<evidence type="ECO:0000313" key="6">
    <source>
        <dbReference type="Proteomes" id="UP001392437"/>
    </source>
</evidence>
<evidence type="ECO:0000256" key="2">
    <source>
        <dbReference type="ARBA" id="ARBA00022603"/>
    </source>
</evidence>
<evidence type="ECO:0000256" key="3">
    <source>
        <dbReference type="ARBA" id="ARBA00022679"/>
    </source>
</evidence>
<keyword evidence="6" id="KW-1185">Reference proteome</keyword>
<comment type="caution">
    <text evidence="5">The sequence shown here is derived from an EMBL/GenBank/DDBJ whole genome shotgun (WGS) entry which is preliminary data.</text>
</comment>
<accession>A0AAW0QWJ1</accession>
<keyword evidence="3" id="KW-0808">Transferase</keyword>
<evidence type="ECO:0008006" key="7">
    <source>
        <dbReference type="Google" id="ProtNLM"/>
    </source>
</evidence>
<dbReference type="Gene3D" id="3.40.50.150">
    <property type="entry name" value="Vaccinia Virus protein VP39"/>
    <property type="match status" value="1"/>
</dbReference>
<keyword evidence="4" id="KW-0949">S-adenosyl-L-methionine</keyword>
<dbReference type="AlphaFoldDB" id="A0AAW0QWJ1"/>
<dbReference type="GO" id="GO:0008757">
    <property type="term" value="F:S-adenosylmethionine-dependent methyltransferase activity"/>
    <property type="evidence" value="ECO:0007669"/>
    <property type="project" value="TreeGrafter"/>
</dbReference>
<reference evidence="5 6" key="1">
    <citation type="submission" date="2023-01" db="EMBL/GenBank/DDBJ databases">
        <title>Analysis of 21 Apiospora genomes using comparative genomics revels a genus with tremendous synthesis potential of carbohydrate active enzymes and secondary metabolites.</title>
        <authorList>
            <person name="Sorensen T."/>
        </authorList>
    </citation>
    <scope>NUCLEOTIDE SEQUENCE [LARGE SCALE GENOMIC DNA]</scope>
    <source>
        <strain evidence="5 6">CBS 117206</strain>
    </source>
</reference>
<dbReference type="InterPro" id="IPR002052">
    <property type="entry name" value="DNA_methylase_N6_adenine_CS"/>
</dbReference>
<evidence type="ECO:0000256" key="1">
    <source>
        <dbReference type="ARBA" id="ARBA00006149"/>
    </source>
</evidence>
<proteinExistence type="inferred from homology"/>
<evidence type="ECO:0000313" key="5">
    <source>
        <dbReference type="EMBL" id="KAK8114739.1"/>
    </source>
</evidence>
<dbReference type="Proteomes" id="UP001392437">
    <property type="component" value="Unassembled WGS sequence"/>
</dbReference>
<keyword evidence="2" id="KW-0489">Methyltransferase</keyword>
<gene>
    <name evidence="5" type="ORF">PG999_006808</name>
</gene>
<comment type="similarity">
    <text evidence="1">Belongs to the eukaryotic/archaeal PrmC-related family.</text>
</comment>
<dbReference type="GO" id="GO:0008276">
    <property type="term" value="F:protein methyltransferase activity"/>
    <property type="evidence" value="ECO:0007669"/>
    <property type="project" value="TreeGrafter"/>
</dbReference>
<protein>
    <recommendedName>
        <fullName evidence="7">Release factor glutamine methyltransferase</fullName>
    </recommendedName>
</protein>
<dbReference type="PANTHER" id="PTHR45875:SF1">
    <property type="entry name" value="METHYLTRANSFERASE N6AMT1"/>
    <property type="match status" value="1"/>
</dbReference>